<feature type="non-terminal residue" evidence="2">
    <location>
        <position position="123"/>
    </location>
</feature>
<feature type="compositionally biased region" description="Basic and acidic residues" evidence="1">
    <location>
        <begin position="1"/>
        <end position="11"/>
    </location>
</feature>
<reference evidence="2" key="1">
    <citation type="journal article" date="2019" name="Sci. Rep.">
        <title>Draft genome of Tanacetum cinerariifolium, the natural source of mosquito coil.</title>
        <authorList>
            <person name="Yamashiro T."/>
            <person name="Shiraishi A."/>
            <person name="Satake H."/>
            <person name="Nakayama K."/>
        </authorList>
    </citation>
    <scope>NUCLEOTIDE SEQUENCE</scope>
</reference>
<proteinExistence type="predicted"/>
<evidence type="ECO:0000313" key="2">
    <source>
        <dbReference type="EMBL" id="GFC71502.1"/>
    </source>
</evidence>
<evidence type="ECO:0000256" key="1">
    <source>
        <dbReference type="SAM" id="MobiDB-lite"/>
    </source>
</evidence>
<dbReference type="EMBL" id="BKCJ011033648">
    <property type="protein sequence ID" value="GFC71502.1"/>
    <property type="molecule type" value="Genomic_DNA"/>
</dbReference>
<sequence length="123" mass="13551">MPSVRQSEKRQIRVPSKLMDSDYGITNGKNTRNKKKKILNVEDLCNDGSESTQGVNGGKVDECQIWENTVPEASIVNESNKEVMDVVMSGKENVIDEIEVTQGIHVQEAGKEGMGNEKDAGKE</sequence>
<dbReference type="AlphaFoldDB" id="A0A699QRT8"/>
<gene>
    <name evidence="2" type="ORF">Tci_843472</name>
</gene>
<name>A0A699QRT8_TANCI</name>
<comment type="caution">
    <text evidence="2">The sequence shown here is derived from an EMBL/GenBank/DDBJ whole genome shotgun (WGS) entry which is preliminary data.</text>
</comment>
<protein>
    <submittedName>
        <fullName evidence="2">Uncharacterized protein</fullName>
    </submittedName>
</protein>
<organism evidence="2">
    <name type="scientific">Tanacetum cinerariifolium</name>
    <name type="common">Dalmatian daisy</name>
    <name type="synonym">Chrysanthemum cinerariifolium</name>
    <dbReference type="NCBI Taxonomy" id="118510"/>
    <lineage>
        <taxon>Eukaryota</taxon>
        <taxon>Viridiplantae</taxon>
        <taxon>Streptophyta</taxon>
        <taxon>Embryophyta</taxon>
        <taxon>Tracheophyta</taxon>
        <taxon>Spermatophyta</taxon>
        <taxon>Magnoliopsida</taxon>
        <taxon>eudicotyledons</taxon>
        <taxon>Gunneridae</taxon>
        <taxon>Pentapetalae</taxon>
        <taxon>asterids</taxon>
        <taxon>campanulids</taxon>
        <taxon>Asterales</taxon>
        <taxon>Asteraceae</taxon>
        <taxon>Asteroideae</taxon>
        <taxon>Anthemideae</taxon>
        <taxon>Anthemidinae</taxon>
        <taxon>Tanacetum</taxon>
    </lineage>
</organism>
<accession>A0A699QRT8</accession>
<feature type="region of interest" description="Disordered" evidence="1">
    <location>
        <begin position="1"/>
        <end position="30"/>
    </location>
</feature>